<keyword evidence="3 6" id="KW-0285">Flavoprotein</keyword>
<dbReference type="RefSeq" id="WP_093327398.1">
    <property type="nucleotide sequence ID" value="NZ_AP027363.1"/>
</dbReference>
<dbReference type="GO" id="GO:0003677">
    <property type="term" value="F:DNA binding"/>
    <property type="evidence" value="ECO:0007669"/>
    <property type="project" value="TreeGrafter"/>
</dbReference>
<proteinExistence type="inferred from homology"/>
<keyword evidence="10" id="KW-1185">Reference proteome</keyword>
<name>A0A1H9ZLK4_THASX</name>
<dbReference type="InterPro" id="IPR036134">
    <property type="entry name" value="Crypto/Photolyase_FAD-like_sf"/>
</dbReference>
<sequence>MSHKGLYWFTNDLRVQHNPLLHTLAEQCEQASFVYVFDPRWIDKRNFNQRYLGIHRLRLLIESLIDLQQNLALQGHQLHIIEGPAEQVIASLCNAMHIDSLYVAHQIGLYEQEAVAKVAHLLNSTTIEQSHSYTLFSPEQLEQAQALPFASPPSFSKFRRIIEKQAIEPRIFPIASPLSAIDSVSLPHTIETITPSALWQQCLLNFFPSSRGFDISQPFNIQGAELLEHNGSCDLQGGETAANVHICRYFESKSASTYKETRNALQGKDSSTLFSPYLSMGNVAASDIYQRLKNYEACYGENESTYWIYFELLWREYFQWLAINIKSQLFRFKGLSKKGPLTSYFPERFKKWCAGNTPYPLVNACMHQLNTTGFMSNRGRQIVASCLVNELGIDWRYGAAYFQEMLIDYDTASNWGNWQYIAGVGVDPRGGRHFDIAKQTRIFDPDNAFINKWQGQYEQAALDSIDAADWPIA</sequence>
<evidence type="ECO:0000256" key="2">
    <source>
        <dbReference type="ARBA" id="ARBA00017881"/>
    </source>
</evidence>
<dbReference type="STRING" id="349064.SAMN05660429_00492"/>
<dbReference type="NCBIfam" id="TIGR02765">
    <property type="entry name" value="crypto_DASH"/>
    <property type="match status" value="1"/>
</dbReference>
<dbReference type="OrthoDB" id="9772484at2"/>
<organism evidence="9 10">
    <name type="scientific">Thalassotalea agarivorans</name>
    <name type="common">Thalassomonas agarivorans</name>
    <dbReference type="NCBI Taxonomy" id="349064"/>
    <lineage>
        <taxon>Bacteria</taxon>
        <taxon>Pseudomonadati</taxon>
        <taxon>Pseudomonadota</taxon>
        <taxon>Gammaproteobacteria</taxon>
        <taxon>Alteromonadales</taxon>
        <taxon>Colwelliaceae</taxon>
        <taxon>Thalassotalea</taxon>
    </lineage>
</organism>
<evidence type="ECO:0000256" key="3">
    <source>
        <dbReference type="ARBA" id="ARBA00022630"/>
    </source>
</evidence>
<gene>
    <name evidence="9" type="ORF">SAMN05660429_00492</name>
</gene>
<dbReference type="PROSITE" id="PS51645">
    <property type="entry name" value="PHR_CRY_ALPHA_BETA"/>
    <property type="match status" value="1"/>
</dbReference>
<evidence type="ECO:0000313" key="9">
    <source>
        <dbReference type="EMBL" id="SES82222.1"/>
    </source>
</evidence>
<dbReference type="Pfam" id="PF03441">
    <property type="entry name" value="FAD_binding_7"/>
    <property type="match status" value="1"/>
</dbReference>
<feature type="binding site" evidence="6">
    <location>
        <begin position="408"/>
        <end position="410"/>
    </location>
    <ligand>
        <name>FAD</name>
        <dbReference type="ChEBI" id="CHEBI:57692"/>
    </ligand>
</feature>
<dbReference type="InterPro" id="IPR006050">
    <property type="entry name" value="DNA_photolyase_N"/>
</dbReference>
<dbReference type="PANTHER" id="PTHR11455">
    <property type="entry name" value="CRYPTOCHROME"/>
    <property type="match status" value="1"/>
</dbReference>
<dbReference type="Proteomes" id="UP000199308">
    <property type="component" value="Unassembled WGS sequence"/>
</dbReference>
<evidence type="ECO:0000256" key="6">
    <source>
        <dbReference type="PIRSR" id="PIRSR602081-1"/>
    </source>
</evidence>
<evidence type="ECO:0000259" key="8">
    <source>
        <dbReference type="PROSITE" id="PS51645"/>
    </source>
</evidence>
<comment type="function">
    <text evidence="7">May have a photoreceptor function.</text>
</comment>
<evidence type="ECO:0000256" key="7">
    <source>
        <dbReference type="RuleBase" id="RU367151"/>
    </source>
</evidence>
<dbReference type="SUPFAM" id="SSF52425">
    <property type="entry name" value="Cryptochrome/photolyase, N-terminal domain"/>
    <property type="match status" value="1"/>
</dbReference>
<dbReference type="EMBL" id="FOHK01000002">
    <property type="protein sequence ID" value="SES82222.1"/>
    <property type="molecule type" value="Genomic_DNA"/>
</dbReference>
<dbReference type="InterPro" id="IPR014729">
    <property type="entry name" value="Rossmann-like_a/b/a_fold"/>
</dbReference>
<accession>A0A1H9ZLK4</accession>
<dbReference type="InterPro" id="IPR005101">
    <property type="entry name" value="Cryptochr/Photolyase_FAD-bd"/>
</dbReference>
<dbReference type="Pfam" id="PF00875">
    <property type="entry name" value="DNA_photolyase"/>
    <property type="match status" value="1"/>
</dbReference>
<dbReference type="AlphaFoldDB" id="A0A1H9ZLK4"/>
<dbReference type="Gene3D" id="1.25.40.80">
    <property type="match status" value="1"/>
</dbReference>
<reference evidence="9 10" key="1">
    <citation type="submission" date="2016-10" db="EMBL/GenBank/DDBJ databases">
        <authorList>
            <person name="de Groot N.N."/>
        </authorList>
    </citation>
    <scope>NUCLEOTIDE SEQUENCE [LARGE SCALE GENOMIC DNA]</scope>
    <source>
        <strain evidence="9 10">DSM 19706</strain>
    </source>
</reference>
<protein>
    <recommendedName>
        <fullName evidence="2 7">Cryptochrome DASH</fullName>
    </recommendedName>
</protein>
<feature type="domain" description="Photolyase/cryptochrome alpha/beta" evidence="8">
    <location>
        <begin position="3"/>
        <end position="135"/>
    </location>
</feature>
<dbReference type="PANTHER" id="PTHR11455:SF22">
    <property type="entry name" value="CRYPTOCHROME DASH"/>
    <property type="match status" value="1"/>
</dbReference>
<keyword evidence="4 6" id="KW-0274">FAD</keyword>
<evidence type="ECO:0000256" key="4">
    <source>
        <dbReference type="ARBA" id="ARBA00022827"/>
    </source>
</evidence>
<dbReference type="InterPro" id="IPR002081">
    <property type="entry name" value="Cryptochrome/DNA_photolyase_1"/>
</dbReference>
<dbReference type="PRINTS" id="PR00147">
    <property type="entry name" value="DNAPHOTLYASE"/>
</dbReference>
<dbReference type="Gene3D" id="3.40.50.620">
    <property type="entry name" value="HUPs"/>
    <property type="match status" value="1"/>
</dbReference>
<feature type="binding site" evidence="6">
    <location>
        <begin position="271"/>
        <end position="275"/>
    </location>
    <ligand>
        <name>FAD</name>
        <dbReference type="ChEBI" id="CHEBI:57692"/>
    </ligand>
</feature>
<dbReference type="InterPro" id="IPR036155">
    <property type="entry name" value="Crypto/Photolyase_N_sf"/>
</dbReference>
<dbReference type="GO" id="GO:0003913">
    <property type="term" value="F:DNA photolyase activity"/>
    <property type="evidence" value="ECO:0007669"/>
    <property type="project" value="InterPro"/>
</dbReference>
<dbReference type="Gene3D" id="1.10.579.10">
    <property type="entry name" value="DNA Cyclobutane Dipyrimidine Photolyase, subunit A, domain 3"/>
    <property type="match status" value="1"/>
</dbReference>
<comment type="cofactor">
    <cofactor evidence="7">
        <name>(6R)-5,10-methylene-5,6,7,8-tetrahydrofolate</name>
        <dbReference type="ChEBI" id="CHEBI:15636"/>
    </cofactor>
    <text evidence="7">Binds 1 5,10-methenyltetrahydrofolate (MTHF) per subunit.</text>
</comment>
<keyword evidence="9" id="KW-0456">Lyase</keyword>
<evidence type="ECO:0000256" key="5">
    <source>
        <dbReference type="ARBA" id="ARBA00022991"/>
    </source>
</evidence>
<keyword evidence="5 7" id="KW-0157">Chromophore</keyword>
<comment type="cofactor">
    <cofactor evidence="6 7">
        <name>FAD</name>
        <dbReference type="ChEBI" id="CHEBI:57692"/>
    </cofactor>
    <text evidence="6 7">Binds 1 FAD per subunit.</text>
</comment>
<dbReference type="SUPFAM" id="SSF48173">
    <property type="entry name" value="Cryptochrome/photolyase FAD-binding domain"/>
    <property type="match status" value="1"/>
</dbReference>
<evidence type="ECO:0000313" key="10">
    <source>
        <dbReference type="Proteomes" id="UP000199308"/>
    </source>
</evidence>
<dbReference type="InterPro" id="IPR014133">
    <property type="entry name" value="Cry_DASH"/>
</dbReference>
<dbReference type="GO" id="GO:0000719">
    <property type="term" value="P:photoreactive repair"/>
    <property type="evidence" value="ECO:0007669"/>
    <property type="project" value="TreeGrafter"/>
</dbReference>
<evidence type="ECO:0000256" key="1">
    <source>
        <dbReference type="ARBA" id="ARBA00005862"/>
    </source>
</evidence>
<comment type="similarity">
    <text evidence="1 7">Belongs to the DNA photolyase class-1 family.</text>
</comment>
<feature type="binding site" evidence="6">
    <location>
        <position position="258"/>
    </location>
    <ligand>
        <name>FAD</name>
        <dbReference type="ChEBI" id="CHEBI:57692"/>
    </ligand>
</feature>
<dbReference type="GO" id="GO:0071949">
    <property type="term" value="F:FAD binding"/>
    <property type="evidence" value="ECO:0007669"/>
    <property type="project" value="TreeGrafter"/>
</dbReference>